<dbReference type="SUPFAM" id="SSF55961">
    <property type="entry name" value="Bet v1-like"/>
    <property type="match status" value="1"/>
</dbReference>
<accession>A0ABY3SR46</accession>
<dbReference type="InterPro" id="IPR023393">
    <property type="entry name" value="START-like_dom_sf"/>
</dbReference>
<evidence type="ECO:0000256" key="1">
    <source>
        <dbReference type="ARBA" id="ARBA00006817"/>
    </source>
</evidence>
<dbReference type="InterPro" id="IPR013538">
    <property type="entry name" value="ASHA1/2-like_C"/>
</dbReference>
<dbReference type="EMBL" id="CP090978">
    <property type="protein sequence ID" value="UJF35442.1"/>
    <property type="molecule type" value="Genomic_DNA"/>
</dbReference>
<reference evidence="3 4" key="1">
    <citation type="journal article" date="2024" name="Int. J. Syst. Evol. Microbiol.">
        <title>Paenibacillus hexagrammi sp. nov., a novel bacterium isolated from the gut content of Hexagrammos agrammus.</title>
        <authorList>
            <person name="Jung H.K."/>
            <person name="Kim D.G."/>
            <person name="Zin H."/>
            <person name="Park J."/>
            <person name="Jung H."/>
            <person name="Kim Y.O."/>
            <person name="Kong H.J."/>
            <person name="Kim J.W."/>
            <person name="Kim Y.S."/>
        </authorList>
    </citation>
    <scope>NUCLEOTIDE SEQUENCE [LARGE SCALE GENOMIC DNA]</scope>
    <source>
        <strain evidence="3 4">YPD9-1</strain>
    </source>
</reference>
<name>A0ABY3SR46_9BACL</name>
<organism evidence="3 4">
    <name type="scientific">Paenibacillus hexagrammi</name>
    <dbReference type="NCBI Taxonomy" id="2908839"/>
    <lineage>
        <taxon>Bacteria</taxon>
        <taxon>Bacillati</taxon>
        <taxon>Bacillota</taxon>
        <taxon>Bacilli</taxon>
        <taxon>Bacillales</taxon>
        <taxon>Paenibacillaceae</taxon>
        <taxon>Paenibacillus</taxon>
    </lineage>
</organism>
<keyword evidence="4" id="KW-1185">Reference proteome</keyword>
<protein>
    <submittedName>
        <fullName evidence="3">SRPBCC domain-containing protein</fullName>
    </submittedName>
</protein>
<comment type="similarity">
    <text evidence="1">Belongs to the AHA1 family.</text>
</comment>
<evidence type="ECO:0000259" key="2">
    <source>
        <dbReference type="Pfam" id="PF08327"/>
    </source>
</evidence>
<dbReference type="Gene3D" id="3.30.530.20">
    <property type="match status" value="1"/>
</dbReference>
<evidence type="ECO:0000313" key="3">
    <source>
        <dbReference type="EMBL" id="UJF35442.1"/>
    </source>
</evidence>
<sequence>MAETKPVGLTASAGYQIGVRRTIAMPQHQVWELLISPQGLKLWLGDVKRIGLHPGDRFETNEGTTGEMRVAKEPEQLRLTWQPSGWEKASTLQIRVLAGKAERTTVSFHQEKLDSAVTREAMKLRWEEVLLRLSEIASERLL</sequence>
<dbReference type="RefSeq" id="WP_235122008.1">
    <property type="nucleotide sequence ID" value="NZ_CP090978.1"/>
</dbReference>
<gene>
    <name evidence="3" type="ORF">L0M14_10255</name>
</gene>
<dbReference type="Pfam" id="PF08327">
    <property type="entry name" value="AHSA1"/>
    <property type="match status" value="1"/>
</dbReference>
<feature type="domain" description="Activator of Hsp90 ATPase homologue 1/2-like C-terminal" evidence="2">
    <location>
        <begin position="25"/>
        <end position="136"/>
    </location>
</feature>
<evidence type="ECO:0000313" key="4">
    <source>
        <dbReference type="Proteomes" id="UP001649230"/>
    </source>
</evidence>
<proteinExistence type="inferred from homology"/>
<dbReference type="Proteomes" id="UP001649230">
    <property type="component" value="Chromosome"/>
</dbReference>